<dbReference type="InterPro" id="IPR047343">
    <property type="entry name" value="RUSC1_2"/>
</dbReference>
<dbReference type="PROSITE" id="PS50826">
    <property type="entry name" value="RUN"/>
    <property type="match status" value="1"/>
</dbReference>
<dbReference type="AlphaFoldDB" id="A0A4Z2CNG7"/>
<dbReference type="InterPro" id="IPR004012">
    <property type="entry name" value="Run_dom"/>
</dbReference>
<dbReference type="Proteomes" id="UP000311919">
    <property type="component" value="Unassembled WGS sequence"/>
</dbReference>
<comment type="caution">
    <text evidence="2">The sequence shown here is derived from an EMBL/GenBank/DDBJ whole genome shotgun (WGS) entry which is preliminary data.</text>
</comment>
<reference evidence="2 3" key="1">
    <citation type="submission" date="2019-03" db="EMBL/GenBank/DDBJ databases">
        <title>An improved genome assembly of the fluke Schistosoma japonicum.</title>
        <authorList>
            <person name="Hu W."/>
            <person name="Luo F."/>
            <person name="Yin M."/>
            <person name="Mo X."/>
            <person name="Sun C."/>
            <person name="Wu Q."/>
            <person name="Zhu B."/>
            <person name="Xiang M."/>
            <person name="Wang J."/>
            <person name="Wang Y."/>
            <person name="Zhang T."/>
            <person name="Xu B."/>
            <person name="Zheng H."/>
            <person name="Feng Z."/>
        </authorList>
    </citation>
    <scope>NUCLEOTIDE SEQUENCE [LARGE SCALE GENOMIC DNA]</scope>
    <source>
        <strain evidence="2">HuSjv2</strain>
        <tissue evidence="2">Worms</tissue>
    </source>
</reference>
<evidence type="ECO:0000313" key="2">
    <source>
        <dbReference type="EMBL" id="TNN05614.1"/>
    </source>
</evidence>
<protein>
    <submittedName>
        <fullName evidence="2">RUN domain-containing protein isoform 1</fullName>
    </submittedName>
</protein>
<name>A0A4Z2CNG7_SCHJA</name>
<evidence type="ECO:0000259" key="1">
    <source>
        <dbReference type="PROSITE" id="PS50826"/>
    </source>
</evidence>
<dbReference type="InterPro" id="IPR037213">
    <property type="entry name" value="Run_dom_sf"/>
</dbReference>
<dbReference type="Pfam" id="PF26030">
    <property type="entry name" value="RUNDC1"/>
    <property type="match status" value="1"/>
</dbReference>
<feature type="domain" description="RUN" evidence="1">
    <location>
        <begin position="600"/>
        <end position="825"/>
    </location>
</feature>
<sequence>MNQNSRGLGSTNMSVSQPVNQISEHVACEEKTFSFIEESGCPKERWAPLGANASPERDHYTLDDNNTINGFDSELSRLALENEHLNNLLMAFTSHIAQVQFRLGQVLNAESDSRELMLKSLEEFASSGIPDLQSLAEQCNKFSESQACTSNLNGRPQKMIEQLRRHLDDLERFAYETGEQSEPPTQAILEKQRLVLEGLQEKLELNISNVDKLSAAELQQVVDKAVNQFLNPVKVNEKLVEQLKTQVNDLERFIDFLHGSGACSDALAKALSDFKRTHQQLSANDEIPPCCNYSNRSHTQNDDHCNNLDGNNIYPSSHTHPGVQLGHSRHLHSDGHCVYTSDYNDADSFDAYIEDMTSEQHDLINGKNKKSNVKKSRVTIVNLIQRAITVLNIFAASQLGQDPDKLLTKLKVNKYSTYKVDKANSATVEKAKAQHWGTIRARLEVAINMVQEKVIALNFYKQHKAPSINLYSTYHTIPNITRSCTTHVEAHHAMPSGRESPDGKASMPSHNNVVRSYAPLRKSFSQDEVPGTQIALPVQNLHDASLRAMLYGGRPDRMFSNLTLYDDKDEFSSYTENIGGYSEGGSCETTEFLYSEAERTIMNVVRRYFCPALRDLIEHGLIKKALPRIDENSPSGLINKRSIFLFRPILNCLDSKSRNHSEDKFECYDLNEPLISDINKEYSSVSHSSYLGIHAWDVLMRFYQIKNGPRYNESPARKLCESFDLDAVDGKSITNRQKFFNAIGTVLQGHVAYKRSNDAKFKAFISIALNEGKLVSWLRMIFRNHAFVQSIYEPWSYTLSTGFNDALQSLNKLKDLEFSLPYDYSIRHLKEIRDAF</sequence>
<dbReference type="SMART" id="SM00593">
    <property type="entry name" value="RUN"/>
    <property type="match status" value="1"/>
</dbReference>
<keyword evidence="3" id="KW-1185">Reference proteome</keyword>
<dbReference type="InterPro" id="IPR058732">
    <property type="entry name" value="RUNDC1_M"/>
</dbReference>
<dbReference type="CDD" id="cd17683">
    <property type="entry name" value="RUN_RUNDC1"/>
    <property type="match status" value="1"/>
</dbReference>
<dbReference type="PANTHER" id="PTHR15591:SF19">
    <property type="entry name" value="RUN DOMAIN-CONTAINING PROTEIN 1 ISOFORM X1"/>
    <property type="match status" value="1"/>
</dbReference>
<dbReference type="Pfam" id="PF02759">
    <property type="entry name" value="RUN"/>
    <property type="match status" value="1"/>
</dbReference>
<gene>
    <name evidence="2" type="ORF">EWB00_009134</name>
</gene>
<accession>A0A4Z2CNG7</accession>
<dbReference type="EMBL" id="SKCS01000515">
    <property type="protein sequence ID" value="TNN05614.1"/>
    <property type="molecule type" value="Genomic_DNA"/>
</dbReference>
<dbReference type="PANTHER" id="PTHR15591">
    <property type="entry name" value="RUN AND SH3 DOMAIN CONTAINING"/>
    <property type="match status" value="1"/>
</dbReference>
<dbReference type="Gene3D" id="1.20.58.900">
    <property type="match status" value="1"/>
</dbReference>
<dbReference type="OrthoDB" id="10068328at2759"/>
<dbReference type="SUPFAM" id="SSF140741">
    <property type="entry name" value="RUN domain-like"/>
    <property type="match status" value="1"/>
</dbReference>
<organism evidence="2 3">
    <name type="scientific">Schistosoma japonicum</name>
    <name type="common">Blood fluke</name>
    <dbReference type="NCBI Taxonomy" id="6182"/>
    <lineage>
        <taxon>Eukaryota</taxon>
        <taxon>Metazoa</taxon>
        <taxon>Spiralia</taxon>
        <taxon>Lophotrochozoa</taxon>
        <taxon>Platyhelminthes</taxon>
        <taxon>Trematoda</taxon>
        <taxon>Digenea</taxon>
        <taxon>Strigeidida</taxon>
        <taxon>Schistosomatoidea</taxon>
        <taxon>Schistosomatidae</taxon>
        <taxon>Schistosoma</taxon>
    </lineage>
</organism>
<evidence type="ECO:0000313" key="3">
    <source>
        <dbReference type="Proteomes" id="UP000311919"/>
    </source>
</evidence>
<dbReference type="STRING" id="6182.A0A4Z2CNG7"/>
<proteinExistence type="predicted"/>